<evidence type="ECO:0000256" key="3">
    <source>
        <dbReference type="ARBA" id="ARBA00022692"/>
    </source>
</evidence>
<feature type="transmembrane region" description="Helical" evidence="8">
    <location>
        <begin position="402"/>
        <end position="427"/>
    </location>
</feature>
<evidence type="ECO:0000256" key="7">
    <source>
        <dbReference type="ARBA" id="ARBA00023180"/>
    </source>
</evidence>
<protein>
    <submittedName>
        <fullName evidence="9">Uncharacterized protein</fullName>
    </submittedName>
</protein>
<evidence type="ECO:0000313" key="9">
    <source>
        <dbReference type="EMBL" id="CAL8105077.1"/>
    </source>
</evidence>
<keyword evidence="3 8" id="KW-0812">Transmembrane</keyword>
<gene>
    <name evidence="9" type="ORF">ODALV1_LOCUS11949</name>
</gene>
<keyword evidence="5 8" id="KW-0472">Membrane</keyword>
<keyword evidence="6" id="KW-0675">Receptor</keyword>
<proteinExistence type="predicted"/>
<dbReference type="EMBL" id="CAXLJM020000036">
    <property type="protein sequence ID" value="CAL8105077.1"/>
    <property type="molecule type" value="Genomic_DNA"/>
</dbReference>
<evidence type="ECO:0000256" key="1">
    <source>
        <dbReference type="ARBA" id="ARBA00004651"/>
    </source>
</evidence>
<comment type="caution">
    <text evidence="9">The sequence shown here is derived from an EMBL/GenBank/DDBJ whole genome shotgun (WGS) entry which is preliminary data.</text>
</comment>
<dbReference type="PANTHER" id="PTHR42643">
    <property type="entry name" value="IONOTROPIC RECEPTOR 20A-RELATED"/>
    <property type="match status" value="1"/>
</dbReference>
<sequence>MELGSPNHSKTIIYALVFKGPFLNEKSRLWIYYNRLEFISYAMNIQPYEYTVVLNELPTNLEALVQPFDWMTWTALIFTAFLITVILQFECKASIANILDAMKIPSACVWMPTFATMIDQPVSNLSQLMKRNVANVLIWGQWCILAFTLSQFYKGSLFSFLSSFPSPKVPGNIEEILKTDMPIFTQNTGSCFQNSYMNRTACSTLREMIRNDLLSNNFKNISFNYTELYRRLAWIGNQYLRSMEELLGNSNVYTRKTNVTQDATNFVFIGTPARAKLFKLQFALFSGKWTSKTFTISLFMDRDAWVIKENYLHRVFKMKLAQLYESGLYDRWNDFGLKNSIMVLINYTARAIHKHRVANGSTELEIKKGKHAFGITLENLFHYVYMNTQKLSSVSETLETKVYLLVMFYALLCFGLACIVWCVEVIIN</sequence>
<feature type="transmembrane region" description="Helical" evidence="8">
    <location>
        <begin position="133"/>
        <end position="153"/>
    </location>
</feature>
<dbReference type="InterPro" id="IPR052192">
    <property type="entry name" value="Insect_Ionotropic_Sensory_Rcpt"/>
</dbReference>
<reference evidence="9 10" key="1">
    <citation type="submission" date="2024-08" db="EMBL/GenBank/DDBJ databases">
        <authorList>
            <person name="Cucini C."/>
            <person name="Frati F."/>
        </authorList>
    </citation>
    <scope>NUCLEOTIDE SEQUENCE [LARGE SCALE GENOMIC DNA]</scope>
</reference>
<accession>A0ABP1QMQ6</accession>
<evidence type="ECO:0000313" key="10">
    <source>
        <dbReference type="Proteomes" id="UP001642540"/>
    </source>
</evidence>
<dbReference type="Proteomes" id="UP001642540">
    <property type="component" value="Unassembled WGS sequence"/>
</dbReference>
<keyword evidence="4 8" id="KW-1133">Transmembrane helix</keyword>
<name>A0ABP1QMQ6_9HEXA</name>
<evidence type="ECO:0000256" key="5">
    <source>
        <dbReference type="ARBA" id="ARBA00023136"/>
    </source>
</evidence>
<evidence type="ECO:0000256" key="8">
    <source>
        <dbReference type="SAM" id="Phobius"/>
    </source>
</evidence>
<evidence type="ECO:0000256" key="2">
    <source>
        <dbReference type="ARBA" id="ARBA00022475"/>
    </source>
</evidence>
<comment type="subcellular location">
    <subcellularLocation>
        <location evidence="1">Cell membrane</location>
        <topology evidence="1">Multi-pass membrane protein</topology>
    </subcellularLocation>
</comment>
<evidence type="ECO:0000256" key="6">
    <source>
        <dbReference type="ARBA" id="ARBA00023170"/>
    </source>
</evidence>
<keyword evidence="2" id="KW-1003">Cell membrane</keyword>
<keyword evidence="7" id="KW-0325">Glycoprotein</keyword>
<organism evidence="9 10">
    <name type="scientific">Orchesella dallaii</name>
    <dbReference type="NCBI Taxonomy" id="48710"/>
    <lineage>
        <taxon>Eukaryota</taxon>
        <taxon>Metazoa</taxon>
        <taxon>Ecdysozoa</taxon>
        <taxon>Arthropoda</taxon>
        <taxon>Hexapoda</taxon>
        <taxon>Collembola</taxon>
        <taxon>Entomobryomorpha</taxon>
        <taxon>Entomobryoidea</taxon>
        <taxon>Orchesellidae</taxon>
        <taxon>Orchesellinae</taxon>
        <taxon>Orchesella</taxon>
    </lineage>
</organism>
<feature type="transmembrane region" description="Helical" evidence="8">
    <location>
        <begin position="70"/>
        <end position="89"/>
    </location>
</feature>
<keyword evidence="10" id="KW-1185">Reference proteome</keyword>
<evidence type="ECO:0000256" key="4">
    <source>
        <dbReference type="ARBA" id="ARBA00022989"/>
    </source>
</evidence>
<dbReference type="PANTHER" id="PTHR42643:SF24">
    <property type="entry name" value="IONOTROPIC RECEPTOR 60A"/>
    <property type="match status" value="1"/>
</dbReference>